<organism evidence="5 6">
    <name type="scientific">Phlyctema vagabunda</name>
    <dbReference type="NCBI Taxonomy" id="108571"/>
    <lineage>
        <taxon>Eukaryota</taxon>
        <taxon>Fungi</taxon>
        <taxon>Dikarya</taxon>
        <taxon>Ascomycota</taxon>
        <taxon>Pezizomycotina</taxon>
        <taxon>Leotiomycetes</taxon>
        <taxon>Helotiales</taxon>
        <taxon>Dermateaceae</taxon>
        <taxon>Phlyctema</taxon>
    </lineage>
</organism>
<dbReference type="PANTHER" id="PTHR34987">
    <property type="entry name" value="C, PUTATIVE (AFU_ORTHOLOGUE AFUA_3G02880)-RELATED"/>
    <property type="match status" value="1"/>
</dbReference>
<dbReference type="CDD" id="cd12148">
    <property type="entry name" value="fungal_TF_MHR"/>
    <property type="match status" value="1"/>
</dbReference>
<dbReference type="InterPro" id="IPR035398">
    <property type="entry name" value="Bac_rhamnosid_C"/>
</dbReference>
<protein>
    <submittedName>
        <fullName evidence="5">Alpha-L-rhamnosidase (RhaA is able to hydrolyze alpha-1)</fullName>
    </submittedName>
</protein>
<feature type="compositionally biased region" description="Low complexity" evidence="3">
    <location>
        <begin position="860"/>
        <end position="871"/>
    </location>
</feature>
<dbReference type="PANTHER" id="PTHR34987:SF4">
    <property type="entry name" value="ALPHA-L-RHAMNOSIDASE C-TERMINAL DOMAIN-CONTAINING PROTEIN"/>
    <property type="match status" value="1"/>
</dbReference>
<evidence type="ECO:0000256" key="1">
    <source>
        <dbReference type="ARBA" id="ARBA00023242"/>
    </source>
</evidence>
<dbReference type="Gene3D" id="3.30.160.60">
    <property type="entry name" value="Classic Zinc Finger"/>
    <property type="match status" value="1"/>
</dbReference>
<dbReference type="Pfam" id="PF04082">
    <property type="entry name" value="Fungal_trans"/>
    <property type="match status" value="1"/>
</dbReference>
<evidence type="ECO:0000256" key="3">
    <source>
        <dbReference type="SAM" id="MobiDB-lite"/>
    </source>
</evidence>
<dbReference type="Gene3D" id="2.60.420.10">
    <property type="entry name" value="Maltose phosphorylase, domain 3"/>
    <property type="match status" value="1"/>
</dbReference>
<feature type="region of interest" description="Disordered" evidence="3">
    <location>
        <begin position="828"/>
        <end position="904"/>
    </location>
</feature>
<dbReference type="PROSITE" id="PS50157">
    <property type="entry name" value="ZINC_FINGER_C2H2_2"/>
    <property type="match status" value="1"/>
</dbReference>
<dbReference type="EMBL" id="JBFCZG010000001">
    <property type="protein sequence ID" value="KAL3427196.1"/>
    <property type="molecule type" value="Genomic_DNA"/>
</dbReference>
<feature type="compositionally biased region" description="Polar residues" evidence="3">
    <location>
        <begin position="886"/>
        <end position="895"/>
    </location>
</feature>
<feature type="compositionally biased region" description="Basic and acidic residues" evidence="3">
    <location>
        <begin position="872"/>
        <end position="885"/>
    </location>
</feature>
<evidence type="ECO:0000256" key="2">
    <source>
        <dbReference type="PROSITE-ProRule" id="PRU00042"/>
    </source>
</evidence>
<dbReference type="Pfam" id="PF17389">
    <property type="entry name" value="Bac_rhamnosid6H"/>
    <property type="match status" value="1"/>
</dbReference>
<dbReference type="Gene3D" id="1.50.10.10">
    <property type="match status" value="1"/>
</dbReference>
<dbReference type="Proteomes" id="UP001629113">
    <property type="component" value="Unassembled WGS sequence"/>
</dbReference>
<evidence type="ECO:0000313" key="5">
    <source>
        <dbReference type="EMBL" id="KAL3427196.1"/>
    </source>
</evidence>
<feature type="domain" description="C2H2-type" evidence="4">
    <location>
        <begin position="803"/>
        <end position="825"/>
    </location>
</feature>
<dbReference type="PROSITE" id="PS00028">
    <property type="entry name" value="ZINC_FINGER_C2H2_1"/>
    <property type="match status" value="1"/>
</dbReference>
<keyword evidence="1" id="KW-0539">Nucleus</keyword>
<comment type="caution">
    <text evidence="5">The sequence shown here is derived from an EMBL/GenBank/DDBJ whole genome shotgun (WGS) entry which is preliminary data.</text>
</comment>
<dbReference type="InterPro" id="IPR007219">
    <property type="entry name" value="XnlR_reg_dom"/>
</dbReference>
<dbReference type="InterPro" id="IPR013087">
    <property type="entry name" value="Znf_C2H2_type"/>
</dbReference>
<evidence type="ECO:0000313" key="6">
    <source>
        <dbReference type="Proteomes" id="UP001629113"/>
    </source>
</evidence>
<dbReference type="Gene3D" id="2.60.120.560">
    <property type="entry name" value="Exo-inulinase, domain 1"/>
    <property type="match status" value="1"/>
</dbReference>
<evidence type="ECO:0000259" key="4">
    <source>
        <dbReference type="PROSITE" id="PS50157"/>
    </source>
</evidence>
<dbReference type="SUPFAM" id="SSF48208">
    <property type="entry name" value="Six-hairpin glycosidases"/>
    <property type="match status" value="1"/>
</dbReference>
<gene>
    <name evidence="5" type="ORF">PVAG01_00705</name>
</gene>
<name>A0ABR4PVC3_9HELO</name>
<keyword evidence="2" id="KW-0479">Metal-binding</keyword>
<proteinExistence type="predicted"/>
<reference evidence="5 6" key="1">
    <citation type="submission" date="2024-06" db="EMBL/GenBank/DDBJ databases">
        <title>Complete genome of Phlyctema vagabunda strain 19-DSS-EL-015.</title>
        <authorList>
            <person name="Fiorenzani C."/>
        </authorList>
    </citation>
    <scope>NUCLEOTIDE SEQUENCE [LARGE SCALE GENOMIC DNA]</scope>
    <source>
        <strain evidence="5 6">19-DSS-EL-015</strain>
    </source>
</reference>
<dbReference type="InterPro" id="IPR008928">
    <property type="entry name" value="6-hairpin_glycosidase_sf"/>
</dbReference>
<keyword evidence="2" id="KW-0862">Zinc</keyword>
<dbReference type="InterPro" id="IPR035396">
    <property type="entry name" value="Bac_rhamnosid6H"/>
</dbReference>
<dbReference type="InterPro" id="IPR012341">
    <property type="entry name" value="6hp_glycosidase-like_sf"/>
</dbReference>
<accession>A0ABR4PVC3</accession>
<dbReference type="Pfam" id="PF17390">
    <property type="entry name" value="Bac_rhamnosid_C"/>
    <property type="match status" value="1"/>
</dbReference>
<sequence length="1703" mass="189207">MSHVNTDDFLFGYSQPTKIIERSGKRIEEWHNTSWSLATGVVGYASIIVDYGRAEGGIPFFKTSIVESQSEVVEVECIYSETFEGIHEDGGDGPFFLFSNAMNTYRTKTHKFNRSNIPSYIEDHFAQRSQRYQKIILKTPNSSIHFSAIGYRHIRQPNSIKNSFSCSNQQLNRIWQDGVRTVDMCTVEAGETAEAWEVTEEGTIVRGQHWAPCRHGTRWADKTVEFEVEIKNGGASWGIHMVANGLVFCLDVNKRSLAAFEGLADTSGVFPSIPRGTWSFDPSIDLEGWIKIESIAEGSSVSVKVNGQSLASISDLSIHPVLGGSGNNTGSVAFGGPAHYTAVYRSLVVKNRQGHILYENDLLLSNKDRILADFQVGSNPLACTIDGAKRDRACFGGDLFVMGRSIYYSTGNFDAVLGSIKLLTSHQTSDGYLGNLCSIQAPMHDDDESEPPTYAFYSLSYALLLIVAIKDYWIFSGDTVILNSVWERLERLIAYTDRFSDDRGLIMAPPPLSMDWFPMGGPIFGASGKINLAFYDALRSMSKMATSTENSKKFEKRAERVRQSIVNHLWNDQTGSMRLSDITSSGGLCQDINAYGVITGVSPIHPQTISLLTAPPGSALPLAFSEIEKWDQKKVVSPYASGYAAEALFTRDEGRSAVELIERVWGTMADPTNPNYSGGHWEAMKPDGTPITNDTSLMHGWSTWPVHLLPRYLGGLAPLQAGWSRFQVKPVLAGLSSVDVQLTTPAGSISVSISACEMKGTGGIKISVPSGTVAEVFAPKAWMIVRPDGSSCLKTEYDPLKAHRCGICGKDFTRSDLLKRHVAGHERWDKKDVPSSQIHVTRSTKRRKIASGDEALLEPSSSSRLSRIDSSSQEHYDNRPDRLEDSPNQSLSTREANGAKSDHTGSFEAASLQNSQTGFMGEMEFNGQEALVDRSDDGSNPVVLGNPMTVFHDTGPIHQPPRFQEIDQPATATDSFGFSSYLLPSDDAVMAAEWFSTEFYSAMRETDYEWDTTGQILDPNILLSWQNDDSPAVEAEDQSANYHLEMPLATSHRYEEAPCIASRDYVASGDQGRVSRIHSPPNEASEEDKWPFQWNPNSQPILHSKNIEIPPDHVLFAKHNSKFDISESTFLKMRAFLNPPVGREFHQSQKGRVTLPSLAVVNLFIGLFFEYFSPQAPVLHHATVNTNTDLPPPLLIAIVVIGAIYSHQRHTRRFAIVLLDILRWHLQIAMECNNSLMQDHLIIYTEVLICQAALWCGNKRAFVMAEALRGTTITHVRRAGLLRTTKKAYSATDVNAGSVKERMQSQWKSWISEESRRRLYWVIYTLDSQFPSLLNLPATMSIGEIIDLGCPCDEEFWLASSARNWKNLLGPAQFPPSREFSAAAGPFLLATSYSASLQHTHAKQERQDRDQRLEDRLPILDLNPWSAFLVMMTIQNEAFKYAQDHLLARKFMDDDEYPDGISSNDTLNEHEESGVDILKAQRIAHRDQISKSLEIWSKAYIDAPARSTSNPTSKHFHSAAVVLYHLATILLDVSLTDLQNAIGKDGSSGISQAMINLNKWAAEAPRKAAIVAYNAVKTIVSLTSKQSRFDDDAHLTGTIPYNLITIFLCHVVLWAFVSASNDSQKSQLLQILCTDQEVCSSSFFSTLKRGLSSQDRDPEIVDSLTISEFQRFIFKSAAEMLAQFATWGAALNLALLLHNRAEM</sequence>
<keyword evidence="6" id="KW-1185">Reference proteome</keyword>
<keyword evidence="2" id="KW-0863">Zinc-finger</keyword>